<dbReference type="AlphaFoldDB" id="A0A916DPA1"/>
<dbReference type="Proteomes" id="UP001060919">
    <property type="component" value="Chromosome"/>
</dbReference>
<organism evidence="1 2">
    <name type="scientific">Aureispira anguillae</name>
    <dbReference type="NCBI Taxonomy" id="2864201"/>
    <lineage>
        <taxon>Bacteria</taxon>
        <taxon>Pseudomonadati</taxon>
        <taxon>Bacteroidota</taxon>
        <taxon>Saprospiria</taxon>
        <taxon>Saprospirales</taxon>
        <taxon>Saprospiraceae</taxon>
        <taxon>Aureispira</taxon>
    </lineage>
</organism>
<protein>
    <submittedName>
        <fullName evidence="1">Uncharacterized protein</fullName>
    </submittedName>
</protein>
<keyword evidence="2" id="KW-1185">Reference proteome</keyword>
<accession>A0A916DPA1</accession>
<dbReference type="KEGG" id="aup:AsAng_0011120"/>
<reference evidence="1" key="1">
    <citation type="submission" date="2022-09" db="EMBL/GenBank/DDBJ databases">
        <title>Aureispira anguillicida sp. nov., isolated from Leptocephalus of Japanese eel Anguilla japonica.</title>
        <authorList>
            <person name="Yuasa K."/>
            <person name="Mekata T."/>
            <person name="Ikunari K."/>
        </authorList>
    </citation>
    <scope>NUCLEOTIDE SEQUENCE</scope>
    <source>
        <strain evidence="1">EL160426</strain>
    </source>
</reference>
<name>A0A916DPA1_9BACT</name>
<dbReference type="EMBL" id="AP026867">
    <property type="protein sequence ID" value="BDS10404.1"/>
    <property type="molecule type" value="Genomic_DNA"/>
</dbReference>
<sequence length="238" mass="27467">MSLRVAKEPDFLNKKLTMIHPFYIFLFPFVFLNNQQHVHKKIATYHNHKNVLEIQVRKDSSFIPQIHIDNKNDYSETFISDLKTIKGLKRADLKGNRMILNEKDTFYFPPILKQKKRIVLTARKDNLAIALTIQQINQTSIKYQLEMVEFGKTSTIRKGIANLSAFFFLASETNTYEKTGVGYLATSFSDKSKSCLTEILIGNMDDAPNKPFLVKLTANCNQGIRDINLKNFPTLREK</sequence>
<evidence type="ECO:0000313" key="1">
    <source>
        <dbReference type="EMBL" id="BDS10404.1"/>
    </source>
</evidence>
<proteinExistence type="predicted"/>
<gene>
    <name evidence="1" type="ORF">AsAng_0011120</name>
</gene>
<evidence type="ECO:0000313" key="2">
    <source>
        <dbReference type="Proteomes" id="UP001060919"/>
    </source>
</evidence>